<dbReference type="InterPro" id="IPR029055">
    <property type="entry name" value="Ntn_hydrolases_N"/>
</dbReference>
<evidence type="ECO:0000259" key="8">
    <source>
        <dbReference type="PROSITE" id="PS51464"/>
    </source>
</evidence>
<keyword evidence="10" id="KW-1185">Reference proteome</keyword>
<sequence>MCGIVAYVGHQNCESILLSALSHLEYRGYDSAGMAFILKNQQLVRLRAKGNLFNLSDKLLKFQMMSSSPIHAQIGIAHTRWATHGEANEMNAHPHVDNEGRIAVVQNGIVHNYLAIKSRLSPKVKFESHTDTEVIAHLIAFYQNEKGLDITNAIRNTINDLEGDLALAILSVNAPNEIFVYSRNTPLIIGKCSDGYWCASDLVALNACEKYMRLPNDTLAKISAAKISAEKLARETQITEAKWEAEWEAKWHRMPVLNIQKQGYDSYMLKEVFEQPKIIANIARWDEAKVKGWKKGIKSVQLIAAGSSWHAALIGQYVLEKKARLTTRVWVASEYVKANPPLSACSLTLAISQSGETADVLNAVKWERKRRKEQNCLYQCPIIAITNRKESTLAQYVNEIWPMNVGVEMAVAATKSFVATLMMLYKLAGIKTEELLPLASEVEHVLRTESTRMREMAEQVIKFPLCIFMGRGLLWPIAMEASLKLTEVANLASLAYAAGEMKHGYLALLSQETLVICLSCADHQVEEIEARGASVMRLDLEGEQIHVAIKTLVCLQMLSYYAAKLKGLDVDRPRHLAKSVTVF</sequence>
<dbReference type="Gene3D" id="3.40.50.10490">
    <property type="entry name" value="Glucose-6-phosphate isomerase like protein, domain 1"/>
    <property type="match status" value="2"/>
</dbReference>
<evidence type="ECO:0000256" key="2">
    <source>
        <dbReference type="ARBA" id="ARBA00012916"/>
    </source>
</evidence>
<dbReference type="AlphaFoldDB" id="Q85G44"/>
<organism evidence="9 10">
    <name type="scientific">Cyanidioschyzon merolae (strain NIES-3377 / 10D)</name>
    <name type="common">Unicellular red alga</name>
    <dbReference type="NCBI Taxonomy" id="280699"/>
    <lineage>
        <taxon>Eukaryota</taxon>
        <taxon>Rhodophyta</taxon>
        <taxon>Bangiophyceae</taxon>
        <taxon>Cyanidiales</taxon>
        <taxon>Cyanidiaceae</taxon>
        <taxon>Cyanidioschyzon</taxon>
    </lineage>
</organism>
<keyword evidence="6" id="KW-0315">Glutamine amidotransferase</keyword>
<feature type="domain" description="SIS" evidence="8">
    <location>
        <begin position="289"/>
        <end position="437"/>
    </location>
</feature>
<dbReference type="PANTHER" id="PTHR10937">
    <property type="entry name" value="GLUCOSAMINE--FRUCTOSE-6-PHOSPHATE AMINOTRANSFERASE, ISOMERIZING"/>
    <property type="match status" value="1"/>
</dbReference>
<dbReference type="Pfam" id="PF13522">
    <property type="entry name" value="GATase_6"/>
    <property type="match status" value="1"/>
</dbReference>
<dbReference type="Pfam" id="PF01380">
    <property type="entry name" value="SIS"/>
    <property type="match status" value="2"/>
</dbReference>
<dbReference type="InterPro" id="IPR035490">
    <property type="entry name" value="GlmS/FrlB_SIS"/>
</dbReference>
<evidence type="ECO:0000256" key="4">
    <source>
        <dbReference type="ARBA" id="ARBA00022679"/>
    </source>
</evidence>
<dbReference type="EMBL" id="AB002583">
    <property type="protein sequence ID" value="BAC76147.1"/>
    <property type="molecule type" value="Genomic_DNA"/>
</dbReference>
<dbReference type="eggNOG" id="KOG1268">
    <property type="taxonomic scope" value="Eukaryota"/>
</dbReference>
<dbReference type="Proteomes" id="UP000007014">
    <property type="component" value="Chloroplast"/>
</dbReference>
<proteinExistence type="predicted"/>
<evidence type="ECO:0000313" key="9">
    <source>
        <dbReference type="EMBL" id="BAC76147.1"/>
    </source>
</evidence>
<dbReference type="GO" id="GO:0004360">
    <property type="term" value="F:glutamine-fructose-6-phosphate transaminase (isomerizing) activity"/>
    <property type="evidence" value="ECO:0007669"/>
    <property type="project" value="UniProtKB-EC"/>
</dbReference>
<evidence type="ECO:0000256" key="6">
    <source>
        <dbReference type="ARBA" id="ARBA00022962"/>
    </source>
</evidence>
<dbReference type="SUPFAM" id="SSF53697">
    <property type="entry name" value="SIS domain"/>
    <property type="match status" value="1"/>
</dbReference>
<dbReference type="GO" id="GO:0006002">
    <property type="term" value="P:fructose 6-phosphate metabolic process"/>
    <property type="evidence" value="ECO:0007669"/>
    <property type="project" value="TreeGrafter"/>
</dbReference>
<dbReference type="CDD" id="cd05009">
    <property type="entry name" value="SIS_GlmS_GlmD_2"/>
    <property type="match status" value="1"/>
</dbReference>
<dbReference type="InterPro" id="IPR046348">
    <property type="entry name" value="SIS_dom_sf"/>
</dbReference>
<geneLocation type="chloroplast" evidence="9"/>
<dbReference type="GO" id="GO:0097367">
    <property type="term" value="F:carbohydrate derivative binding"/>
    <property type="evidence" value="ECO:0007669"/>
    <property type="project" value="InterPro"/>
</dbReference>
<evidence type="ECO:0000256" key="3">
    <source>
        <dbReference type="ARBA" id="ARBA00022576"/>
    </source>
</evidence>
<keyword evidence="9" id="KW-0934">Plastid</keyword>
<gene>
    <name evidence="9" type="primary">glmS</name>
</gene>
<evidence type="ECO:0000313" key="10">
    <source>
        <dbReference type="Proteomes" id="UP000007014"/>
    </source>
</evidence>
<accession>Q85G44</accession>
<dbReference type="GO" id="GO:0006047">
    <property type="term" value="P:UDP-N-acetylglucosamine metabolic process"/>
    <property type="evidence" value="ECO:0007669"/>
    <property type="project" value="TreeGrafter"/>
</dbReference>
<name>Q85G44_CYAM1</name>
<dbReference type="MEROPS" id="C44.A08"/>
<dbReference type="InterPro" id="IPR017932">
    <property type="entry name" value="GATase_2_dom"/>
</dbReference>
<feature type="domain" description="Glutamine amidotransferase type-2" evidence="7">
    <location>
        <begin position="2"/>
        <end position="225"/>
    </location>
</feature>
<dbReference type="CDD" id="cd00714">
    <property type="entry name" value="GFAT"/>
    <property type="match status" value="1"/>
</dbReference>
<dbReference type="PROSITE" id="PS51464">
    <property type="entry name" value="SIS"/>
    <property type="match status" value="2"/>
</dbReference>
<keyword evidence="5" id="KW-0677">Repeat</keyword>
<keyword evidence="9" id="KW-0150">Chloroplast</keyword>
<dbReference type="HOGENOM" id="CLU_012520_7_0_1"/>
<evidence type="ECO:0000259" key="7">
    <source>
        <dbReference type="PROSITE" id="PS51278"/>
    </source>
</evidence>
<dbReference type="EC" id="2.6.1.16" evidence="2"/>
<reference evidence="9" key="1">
    <citation type="journal article" date="2003" name="DNA Res.">
        <title>Complete sequence and analysis of the plastid genome of the unicellular red alga Cyanidioschyzon merolae.</title>
        <authorList>
            <person name="Ohta N."/>
            <person name="Matsuzaki M."/>
            <person name="Misumi O."/>
            <person name="Miyagishima S."/>
            <person name="Nozaki H."/>
            <person name="Tanaka K."/>
            <person name="Shin-i T."/>
            <person name="Kohara Y."/>
            <person name="Kuroiwa T."/>
        </authorList>
    </citation>
    <scope>NUCLEOTIDE SEQUENCE [LARGE SCALE GENOMIC DNA]</scope>
    <source>
        <strain evidence="9">10D</strain>
    </source>
</reference>
<dbReference type="PROSITE" id="PS51278">
    <property type="entry name" value="GATASE_TYPE_2"/>
    <property type="match status" value="1"/>
</dbReference>
<dbReference type="PANTHER" id="PTHR10937:SF0">
    <property type="entry name" value="GLUTAMINE--FRUCTOSE-6-PHOSPHATE TRANSAMINASE (ISOMERIZING)"/>
    <property type="match status" value="1"/>
</dbReference>
<dbReference type="InterPro" id="IPR047084">
    <property type="entry name" value="GFAT_N"/>
</dbReference>
<dbReference type="GO" id="GO:0005829">
    <property type="term" value="C:cytosol"/>
    <property type="evidence" value="ECO:0007669"/>
    <property type="project" value="TreeGrafter"/>
</dbReference>
<dbReference type="NCBIfam" id="TIGR01135">
    <property type="entry name" value="glmS"/>
    <property type="match status" value="1"/>
</dbReference>
<dbReference type="InterPro" id="IPR001347">
    <property type="entry name" value="SIS_dom"/>
</dbReference>
<dbReference type="GeneID" id="844889"/>
<protein>
    <recommendedName>
        <fullName evidence="2">glutamine--fructose-6-phosphate transaminase (isomerizing)</fullName>
        <ecNumber evidence="2">2.6.1.16</ecNumber>
    </recommendedName>
</protein>
<dbReference type="NCBIfam" id="NF001484">
    <property type="entry name" value="PRK00331.1"/>
    <property type="match status" value="1"/>
</dbReference>
<dbReference type="KEGG" id="cme:CymeCp053"/>
<dbReference type="STRING" id="280699.Q85G44"/>
<comment type="catalytic activity">
    <reaction evidence="1">
        <text>D-fructose 6-phosphate + L-glutamine = D-glucosamine 6-phosphate + L-glutamate</text>
        <dbReference type="Rhea" id="RHEA:13237"/>
        <dbReference type="ChEBI" id="CHEBI:29985"/>
        <dbReference type="ChEBI" id="CHEBI:58359"/>
        <dbReference type="ChEBI" id="CHEBI:58725"/>
        <dbReference type="ChEBI" id="CHEBI:61527"/>
        <dbReference type="EC" id="2.6.1.16"/>
    </reaction>
</comment>
<dbReference type="InterPro" id="IPR005855">
    <property type="entry name" value="GFAT"/>
</dbReference>
<evidence type="ECO:0000256" key="1">
    <source>
        <dbReference type="ARBA" id="ARBA00001031"/>
    </source>
</evidence>
<keyword evidence="4" id="KW-0808">Transferase</keyword>
<evidence type="ECO:0000256" key="5">
    <source>
        <dbReference type="ARBA" id="ARBA00022737"/>
    </source>
</evidence>
<dbReference type="OMA" id="HLWQTHP"/>
<dbReference type="SUPFAM" id="SSF56235">
    <property type="entry name" value="N-terminal nucleophile aminohydrolases (Ntn hydrolases)"/>
    <property type="match status" value="1"/>
</dbReference>
<dbReference type="Gene3D" id="3.60.20.10">
    <property type="entry name" value="Glutamine Phosphoribosylpyrophosphate, subunit 1, domain 1"/>
    <property type="match status" value="1"/>
</dbReference>
<dbReference type="CDD" id="cd05008">
    <property type="entry name" value="SIS_GlmS_GlmD_1"/>
    <property type="match status" value="1"/>
</dbReference>
<dbReference type="InterPro" id="IPR035466">
    <property type="entry name" value="GlmS/AgaS_SIS"/>
</dbReference>
<keyword evidence="3 9" id="KW-0032">Aminotransferase</keyword>
<dbReference type="RefSeq" id="NP_848985.1">
    <property type="nucleotide sequence ID" value="NC_004799.1"/>
</dbReference>
<dbReference type="GO" id="GO:0006487">
    <property type="term" value="P:protein N-linked glycosylation"/>
    <property type="evidence" value="ECO:0007669"/>
    <property type="project" value="TreeGrafter"/>
</dbReference>
<dbReference type="Gramene" id="CMV062CT">
    <property type="protein sequence ID" value="CMV062CT"/>
    <property type="gene ID" value="CMV062C"/>
</dbReference>
<feature type="domain" description="SIS" evidence="8">
    <location>
        <begin position="456"/>
        <end position="573"/>
    </location>
</feature>